<proteinExistence type="predicted"/>
<reference evidence="3 4" key="1">
    <citation type="submission" date="2023-12" db="EMBL/GenBank/DDBJ databases">
        <title>Baltic Sea Cyanobacteria.</title>
        <authorList>
            <person name="Delbaje E."/>
            <person name="Fewer D.P."/>
            <person name="Shishido T.K."/>
        </authorList>
    </citation>
    <scope>NUCLEOTIDE SEQUENCE [LARGE SCALE GENOMIC DNA]</scope>
    <source>
        <strain evidence="3 4">UHCC 0060</strain>
    </source>
</reference>
<comment type="caution">
    <text evidence="3">The sequence shown here is derived from an EMBL/GenBank/DDBJ whole genome shotgun (WGS) entry which is preliminary data.</text>
</comment>
<evidence type="ECO:0008006" key="5">
    <source>
        <dbReference type="Google" id="ProtNLM"/>
    </source>
</evidence>
<name>A0ABU5UVA5_NODSP</name>
<keyword evidence="2" id="KW-0732">Signal</keyword>
<dbReference type="EMBL" id="JAYGHK010000083">
    <property type="protein sequence ID" value="MEA5610234.1"/>
    <property type="molecule type" value="Genomic_DNA"/>
</dbReference>
<evidence type="ECO:0000313" key="3">
    <source>
        <dbReference type="EMBL" id="MEA5610234.1"/>
    </source>
</evidence>
<evidence type="ECO:0000256" key="2">
    <source>
        <dbReference type="SAM" id="SignalP"/>
    </source>
</evidence>
<protein>
    <recommendedName>
        <fullName evidence="5">Secreted protein</fullName>
    </recommendedName>
</protein>
<evidence type="ECO:0000256" key="1">
    <source>
        <dbReference type="SAM" id="MobiDB-lite"/>
    </source>
</evidence>
<keyword evidence="4" id="KW-1185">Reference proteome</keyword>
<dbReference type="RefSeq" id="WP_006199136.1">
    <property type="nucleotide sequence ID" value="NZ_JAYGHK010000083.1"/>
</dbReference>
<gene>
    <name evidence="3" type="ORF">VB695_19540</name>
</gene>
<dbReference type="Proteomes" id="UP001303285">
    <property type="component" value="Unassembled WGS sequence"/>
</dbReference>
<feature type="chain" id="PRO_5046630138" description="Secreted protein" evidence="2">
    <location>
        <begin position="28"/>
        <end position="133"/>
    </location>
</feature>
<feature type="region of interest" description="Disordered" evidence="1">
    <location>
        <begin position="60"/>
        <end position="88"/>
    </location>
</feature>
<accession>A0ABU5UVA5</accession>
<organism evidence="3 4">
    <name type="scientific">Nodularia spumigena UHCC 0060</name>
    <dbReference type="NCBI Taxonomy" id="3110300"/>
    <lineage>
        <taxon>Bacteria</taxon>
        <taxon>Bacillati</taxon>
        <taxon>Cyanobacteriota</taxon>
        <taxon>Cyanophyceae</taxon>
        <taxon>Nostocales</taxon>
        <taxon>Nodulariaceae</taxon>
        <taxon>Nodularia</taxon>
    </lineage>
</organism>
<feature type="signal peptide" evidence="2">
    <location>
        <begin position="1"/>
        <end position="27"/>
    </location>
</feature>
<sequence length="133" mass="15057">MNKLYKLFITATAIASVLGWNINVAQAQSQETYCTASAIGALLGLAITGDAETAASVIPSECTENNQPAPKRPYRHQQPSRRDSNDYVNQQRLWLLEQQRVEREREDREYRRVSRCMDNCLASTDPNCMSRCS</sequence>
<evidence type="ECO:0000313" key="4">
    <source>
        <dbReference type="Proteomes" id="UP001303285"/>
    </source>
</evidence>